<reference evidence="2" key="1">
    <citation type="journal article" date="2012" name="Nature">
        <title>The tomato genome sequence provides insights into fleshy fruit evolution.</title>
        <authorList>
            <consortium name="Tomato Genome Consortium"/>
        </authorList>
    </citation>
    <scope>NUCLEOTIDE SEQUENCE [LARGE SCALE GENOMIC DNA]</scope>
    <source>
        <strain evidence="2">cv. Heinz 1706</strain>
    </source>
</reference>
<evidence type="ECO:0000313" key="3">
    <source>
        <dbReference type="Proteomes" id="UP000004994"/>
    </source>
</evidence>
<dbReference type="PANTHER" id="PTHR24559">
    <property type="entry name" value="TRANSPOSON TY3-I GAG-POL POLYPROTEIN"/>
    <property type="match status" value="1"/>
</dbReference>
<proteinExistence type="predicted"/>
<dbReference type="PANTHER" id="PTHR24559:SF436">
    <property type="entry name" value="RNA-DIRECTED DNA POLYMERASE HOMOLOG"/>
    <property type="match status" value="1"/>
</dbReference>
<feature type="domain" description="Reverse transcriptase" evidence="1">
    <location>
        <begin position="1"/>
        <end position="84"/>
    </location>
</feature>
<dbReference type="EnsemblPlants" id="Solyc07g039283.1.1">
    <property type="protein sequence ID" value="Solyc07g039283.1.1"/>
    <property type="gene ID" value="Solyc07g039283.1"/>
</dbReference>
<dbReference type="Pfam" id="PF00078">
    <property type="entry name" value="RVT_1"/>
    <property type="match status" value="1"/>
</dbReference>
<reference evidence="2" key="2">
    <citation type="submission" date="2019-01" db="UniProtKB">
        <authorList>
            <consortium name="EnsemblPlants"/>
        </authorList>
    </citation>
    <scope>IDENTIFICATION</scope>
    <source>
        <strain evidence="2">cv. Heinz 1706</strain>
    </source>
</reference>
<dbReference type="STRING" id="4081.A0A3Q7I4V7"/>
<dbReference type="InterPro" id="IPR043502">
    <property type="entry name" value="DNA/RNA_pol_sf"/>
</dbReference>
<keyword evidence="3" id="KW-1185">Reference proteome</keyword>
<evidence type="ECO:0000259" key="1">
    <source>
        <dbReference type="Pfam" id="PF00078"/>
    </source>
</evidence>
<dbReference type="SUPFAM" id="SSF56672">
    <property type="entry name" value="DNA/RNA polymerases"/>
    <property type="match status" value="1"/>
</dbReference>
<dbReference type="AlphaFoldDB" id="A0A3Q7I4V7"/>
<evidence type="ECO:0000313" key="2">
    <source>
        <dbReference type="EnsemblPlants" id="Solyc07g039283.1.1"/>
    </source>
</evidence>
<dbReference type="InterPro" id="IPR053134">
    <property type="entry name" value="RNA-dir_DNA_polymerase"/>
</dbReference>
<sequence>MDLWKGYCQVRIAEGDEPKTTCVTKYGSYKWLVMPFSSTNATATFCMLMNKIFHPYLDNIVVVHLDDIVIKGEQRKDQVKIPTIQEWEAPTKVTELRSFLRHGNYFCSMTQEPRVVQGLPEGSCLKKEVMPAEQGATGSPLLVTKRCYSVLRGPAYPKY</sequence>
<dbReference type="Gene3D" id="3.30.70.270">
    <property type="match status" value="1"/>
</dbReference>
<dbReference type="CDD" id="cd01647">
    <property type="entry name" value="RT_LTR"/>
    <property type="match status" value="1"/>
</dbReference>
<dbReference type="InterPro" id="IPR043128">
    <property type="entry name" value="Rev_trsase/Diguanyl_cyclase"/>
</dbReference>
<dbReference type="Gene3D" id="3.10.10.10">
    <property type="entry name" value="HIV Type 1 Reverse Transcriptase, subunit A, domain 1"/>
    <property type="match status" value="1"/>
</dbReference>
<dbReference type="Gramene" id="Solyc07g039283.1.1">
    <property type="protein sequence ID" value="Solyc07g039283.1.1"/>
    <property type="gene ID" value="Solyc07g039283.1"/>
</dbReference>
<dbReference type="InterPro" id="IPR000477">
    <property type="entry name" value="RT_dom"/>
</dbReference>
<dbReference type="InParanoid" id="A0A3Q7I4V7"/>
<name>A0A3Q7I4V7_SOLLC</name>
<protein>
    <recommendedName>
        <fullName evidence="1">Reverse transcriptase domain-containing protein</fullName>
    </recommendedName>
</protein>
<accession>A0A3Q7I4V7</accession>
<organism evidence="2">
    <name type="scientific">Solanum lycopersicum</name>
    <name type="common">Tomato</name>
    <name type="synonym">Lycopersicon esculentum</name>
    <dbReference type="NCBI Taxonomy" id="4081"/>
    <lineage>
        <taxon>Eukaryota</taxon>
        <taxon>Viridiplantae</taxon>
        <taxon>Streptophyta</taxon>
        <taxon>Embryophyta</taxon>
        <taxon>Tracheophyta</taxon>
        <taxon>Spermatophyta</taxon>
        <taxon>Magnoliopsida</taxon>
        <taxon>eudicotyledons</taxon>
        <taxon>Gunneridae</taxon>
        <taxon>Pentapetalae</taxon>
        <taxon>asterids</taxon>
        <taxon>lamiids</taxon>
        <taxon>Solanales</taxon>
        <taxon>Solanaceae</taxon>
        <taxon>Solanoideae</taxon>
        <taxon>Solaneae</taxon>
        <taxon>Solanum</taxon>
        <taxon>Solanum subgen. Lycopersicon</taxon>
    </lineage>
</organism>
<dbReference type="Proteomes" id="UP000004994">
    <property type="component" value="Chromosome 7"/>
</dbReference>